<dbReference type="InterPro" id="IPR052205">
    <property type="entry name" value="FliO/MopB"/>
</dbReference>
<feature type="region of interest" description="Disordered" evidence="8">
    <location>
        <begin position="99"/>
        <end position="134"/>
    </location>
</feature>
<dbReference type="InterPro" id="IPR022781">
    <property type="entry name" value="Flagellar_biosynth_FliO"/>
</dbReference>
<keyword evidence="2 7" id="KW-0812">Transmembrane</keyword>
<reference evidence="10" key="1">
    <citation type="journal article" date="2019" name="Int. J. Syst. Evol. Microbiol.">
        <title>The Global Catalogue of Microorganisms (GCM) 10K type strain sequencing project: providing services to taxonomists for standard genome sequencing and annotation.</title>
        <authorList>
            <consortium name="The Broad Institute Genomics Platform"/>
            <consortium name="The Broad Institute Genome Sequencing Center for Infectious Disease"/>
            <person name="Wu L."/>
            <person name="Ma J."/>
        </authorList>
    </citation>
    <scope>NUCLEOTIDE SEQUENCE [LARGE SCALE GENOMIC DNA]</scope>
    <source>
        <strain evidence="10">CCUG 48884</strain>
    </source>
</reference>
<keyword evidence="1 7" id="KW-1003">Cell membrane</keyword>
<evidence type="ECO:0000256" key="8">
    <source>
        <dbReference type="SAM" id="MobiDB-lite"/>
    </source>
</evidence>
<dbReference type="Pfam" id="PF04347">
    <property type="entry name" value="FliO"/>
    <property type="match status" value="1"/>
</dbReference>
<protein>
    <recommendedName>
        <fullName evidence="7">Flagellar protein</fullName>
    </recommendedName>
</protein>
<proteinExistence type="inferred from homology"/>
<accession>A0ABW3WEK9</accession>
<dbReference type="PANTHER" id="PTHR38766:SF1">
    <property type="entry name" value="FLAGELLAR PROTEIN FLIO"/>
    <property type="match status" value="1"/>
</dbReference>
<comment type="subcellular location">
    <subcellularLocation>
        <location evidence="7">Cell membrane</location>
    </subcellularLocation>
    <subcellularLocation>
        <location evidence="7">Bacterial flagellum basal body</location>
    </subcellularLocation>
</comment>
<keyword evidence="9" id="KW-0966">Cell projection</keyword>
<keyword evidence="9" id="KW-0282">Flagellum</keyword>
<keyword evidence="3 7" id="KW-1133">Transmembrane helix</keyword>
<evidence type="ECO:0000313" key="10">
    <source>
        <dbReference type="Proteomes" id="UP001597158"/>
    </source>
</evidence>
<keyword evidence="9" id="KW-0969">Cilium</keyword>
<evidence type="ECO:0000313" key="9">
    <source>
        <dbReference type="EMBL" id="MFD1264256.1"/>
    </source>
</evidence>
<feature type="transmembrane region" description="Helical" evidence="7">
    <location>
        <begin position="25"/>
        <end position="46"/>
    </location>
</feature>
<dbReference type="EMBL" id="JBHTMC010000024">
    <property type="protein sequence ID" value="MFD1264256.1"/>
    <property type="molecule type" value="Genomic_DNA"/>
</dbReference>
<name>A0ABW3WEK9_9RHOO</name>
<comment type="caution">
    <text evidence="9">The sequence shown here is derived from an EMBL/GenBank/DDBJ whole genome shotgun (WGS) entry which is preliminary data.</text>
</comment>
<evidence type="ECO:0000256" key="5">
    <source>
        <dbReference type="ARBA" id="ARBA00023143"/>
    </source>
</evidence>
<comment type="similarity">
    <text evidence="6 7">Belongs to the FliO/MopB family.</text>
</comment>
<sequence>MALLAASPGATLAQGAPVPELGASLVQMALGLAAVIAVLLASLWAIRRLGAPRGSAAAMKVLGAAAVGPRERVVLVELGEQVLVLGVAPGSVTKLHELKRSELPQGHDASGQATPPGRSFASWLKQASEHRNAS</sequence>
<dbReference type="Proteomes" id="UP001597158">
    <property type="component" value="Unassembled WGS sequence"/>
</dbReference>
<evidence type="ECO:0000256" key="4">
    <source>
        <dbReference type="ARBA" id="ARBA00023136"/>
    </source>
</evidence>
<keyword evidence="10" id="KW-1185">Reference proteome</keyword>
<gene>
    <name evidence="9" type="primary">fliO</name>
    <name evidence="9" type="ORF">ACFQ4M_11725</name>
</gene>
<dbReference type="PANTHER" id="PTHR38766">
    <property type="entry name" value="FLAGELLAR PROTEIN FLIO"/>
    <property type="match status" value="1"/>
</dbReference>
<keyword evidence="4 7" id="KW-0472">Membrane</keyword>
<dbReference type="RefSeq" id="WP_002944003.1">
    <property type="nucleotide sequence ID" value="NZ_JARQZE010000002.1"/>
</dbReference>
<organism evidence="9 10">
    <name type="scientific">Thauera mechernichensis</name>
    <dbReference type="NCBI Taxonomy" id="82788"/>
    <lineage>
        <taxon>Bacteria</taxon>
        <taxon>Pseudomonadati</taxon>
        <taxon>Pseudomonadota</taxon>
        <taxon>Betaproteobacteria</taxon>
        <taxon>Rhodocyclales</taxon>
        <taxon>Zoogloeaceae</taxon>
        <taxon>Thauera</taxon>
    </lineage>
</organism>
<evidence type="ECO:0000256" key="7">
    <source>
        <dbReference type="RuleBase" id="RU362064"/>
    </source>
</evidence>
<evidence type="ECO:0000256" key="1">
    <source>
        <dbReference type="ARBA" id="ARBA00022475"/>
    </source>
</evidence>
<evidence type="ECO:0000256" key="6">
    <source>
        <dbReference type="ARBA" id="ARBA00037937"/>
    </source>
</evidence>
<dbReference type="NCBIfam" id="TIGR03500">
    <property type="entry name" value="FliO_TIGR"/>
    <property type="match status" value="1"/>
</dbReference>
<evidence type="ECO:0000256" key="3">
    <source>
        <dbReference type="ARBA" id="ARBA00022989"/>
    </source>
</evidence>
<keyword evidence="5 7" id="KW-0975">Bacterial flagellum</keyword>
<evidence type="ECO:0000256" key="2">
    <source>
        <dbReference type="ARBA" id="ARBA00022692"/>
    </source>
</evidence>